<dbReference type="PANTHER" id="PTHR43167">
    <property type="entry name" value="PUTATIVE (AFU_ORTHOLOGUE AFUA_6G01830)-RELATED"/>
    <property type="match status" value="1"/>
</dbReference>
<dbReference type="SUPFAM" id="SSF53335">
    <property type="entry name" value="S-adenosyl-L-methionine-dependent methyltransferases"/>
    <property type="match status" value="1"/>
</dbReference>
<evidence type="ECO:0000313" key="2">
    <source>
        <dbReference type="Proteomes" id="UP000249239"/>
    </source>
</evidence>
<proteinExistence type="predicted"/>
<organism evidence="1 2">
    <name type="scientific">Breznakibacter xylanolyticus</name>
    <dbReference type="NCBI Taxonomy" id="990"/>
    <lineage>
        <taxon>Bacteria</taxon>
        <taxon>Pseudomonadati</taxon>
        <taxon>Bacteroidota</taxon>
        <taxon>Bacteroidia</taxon>
        <taxon>Marinilabiliales</taxon>
        <taxon>Marinilabiliaceae</taxon>
        <taxon>Breznakibacter</taxon>
    </lineage>
</organism>
<name>A0A2W7N7V9_9BACT</name>
<dbReference type="RefSeq" id="WP_111446586.1">
    <property type="nucleotide sequence ID" value="NZ_QKZK01000028.1"/>
</dbReference>
<dbReference type="Proteomes" id="UP000249239">
    <property type="component" value="Unassembled WGS sequence"/>
</dbReference>
<dbReference type="InterPro" id="IPR029063">
    <property type="entry name" value="SAM-dependent_MTases_sf"/>
</dbReference>
<comment type="caution">
    <text evidence="1">The sequence shown here is derived from an EMBL/GenBank/DDBJ whole genome shotgun (WGS) entry which is preliminary data.</text>
</comment>
<sequence>MNFFIAKRFVAHLFKARHYKGHGIHSPFVFRLVHDLFCQTHRYYAFDVINEVRQRFRSDCSEMTLPVGGTTTVARVARRSAIGTKHGELLFRLVREFAPANILELGTSLGISTLYLAMPNKQACVYSIDHSGAAQDVARKTFELLGLKRVELRQGDFDVALPGVLREMGRVDFVFVDGNHQQAPTLQYFEQCLEYAHNNTVLAFHDIHWSEGMEAAWRTICEHPRVTVSIDTFHVGLVFLRRECLKQHFVVRF</sequence>
<dbReference type="PANTHER" id="PTHR43167:SF1">
    <property type="entry name" value="PUTATIVE (AFU_ORTHOLOGUE AFUA_6G01830)-RELATED"/>
    <property type="match status" value="1"/>
</dbReference>
<dbReference type="OrthoDB" id="5464618at2"/>
<dbReference type="Pfam" id="PF13578">
    <property type="entry name" value="Methyltransf_24"/>
    <property type="match status" value="1"/>
</dbReference>
<protein>
    <submittedName>
        <fullName evidence="1">Putative O-methyltransferase YrrM</fullName>
    </submittedName>
</protein>
<keyword evidence="1" id="KW-0808">Transferase</keyword>
<dbReference type="Gene3D" id="3.40.50.150">
    <property type="entry name" value="Vaccinia Virus protein VP39"/>
    <property type="match status" value="1"/>
</dbReference>
<dbReference type="AlphaFoldDB" id="A0A2W7N7V9"/>
<evidence type="ECO:0000313" key="1">
    <source>
        <dbReference type="EMBL" id="PZX12954.1"/>
    </source>
</evidence>
<dbReference type="CDD" id="cd02440">
    <property type="entry name" value="AdoMet_MTases"/>
    <property type="match status" value="1"/>
</dbReference>
<keyword evidence="2" id="KW-1185">Reference proteome</keyword>
<gene>
    <name evidence="1" type="ORF">LX69_02758</name>
</gene>
<dbReference type="GO" id="GO:0032259">
    <property type="term" value="P:methylation"/>
    <property type="evidence" value="ECO:0007669"/>
    <property type="project" value="UniProtKB-KW"/>
</dbReference>
<dbReference type="EMBL" id="QKZK01000028">
    <property type="protein sequence ID" value="PZX12954.1"/>
    <property type="molecule type" value="Genomic_DNA"/>
</dbReference>
<reference evidence="1 2" key="1">
    <citation type="submission" date="2018-06" db="EMBL/GenBank/DDBJ databases">
        <title>Genomic Encyclopedia of Archaeal and Bacterial Type Strains, Phase II (KMG-II): from individual species to whole genera.</title>
        <authorList>
            <person name="Goeker M."/>
        </authorList>
    </citation>
    <scope>NUCLEOTIDE SEQUENCE [LARGE SCALE GENOMIC DNA]</scope>
    <source>
        <strain evidence="1 2">DSM 6779</strain>
    </source>
</reference>
<accession>A0A2W7N7V9</accession>
<keyword evidence="1" id="KW-0489">Methyltransferase</keyword>
<dbReference type="GO" id="GO:0008168">
    <property type="term" value="F:methyltransferase activity"/>
    <property type="evidence" value="ECO:0007669"/>
    <property type="project" value="UniProtKB-KW"/>
</dbReference>